<feature type="region of interest" description="Disordered" evidence="3">
    <location>
        <begin position="378"/>
        <end position="407"/>
    </location>
</feature>
<sequence length="537" mass="60096">MKKETKQNELLVIFISLILSFEYFLTIKALHQCNSYYDTSCKEYERRVKTRSTINSKGFYTTEYYRIESASSSSYYHNKILRLKWESFQLSGDMPDCSKDKLIVITGCNVEQIVGTFCGDDNKPHDIYTHSKCATLKLVNGYKYASYFRVLAEFIDQASIPHSDCSWYERVLTEPSGVIISPGWPHGTGKNKVECNWRIKTQNDKSITLNIMDDDFQSNDYFPSCKSHLKLEGKQSNPYIFFYKYICDNGNHISRSSNTYNTYNYDVNVEYVFKKVFNNKNYRGLALGWTTYDNPKHHTRQTVAPRITSNHNKKNGLKAKSRIQFNSIGIVTSVVVFVVVISISCARVRHRRALIARQSTNRSTMSGQLNRERTVVAGPSSTCNAGSSNTTASGNSADNSNEIGKINNGLQISTTPYYLPPPKYTATDSNGPPPSYSDVLSSIPSSAEQQPPYVNHNVPYPAPPPMTSYPPPQEQTTSNSPPIYNGLQPITIPLQTISAATLPCPDTDSGVSGSLLAVAGYPQAPPQQQTRNDNSAT</sequence>
<feature type="compositionally biased region" description="Polar residues" evidence="3">
    <location>
        <begin position="438"/>
        <end position="449"/>
    </location>
</feature>
<protein>
    <recommendedName>
        <fullName evidence="5">CUB domain-containing protein</fullName>
    </recommendedName>
</protein>
<accession>A0A7M5UJX0</accession>
<name>A0A7M5UJX0_9CNID</name>
<evidence type="ECO:0000259" key="5">
    <source>
        <dbReference type="PROSITE" id="PS01180"/>
    </source>
</evidence>
<evidence type="ECO:0000313" key="6">
    <source>
        <dbReference type="EnsemblMetazoa" id="CLYHEMP001917.1"/>
    </source>
</evidence>
<keyword evidence="4" id="KW-0472">Membrane</keyword>
<feature type="domain" description="CUB" evidence="5">
    <location>
        <begin position="165"/>
        <end position="225"/>
    </location>
</feature>
<evidence type="ECO:0000256" key="4">
    <source>
        <dbReference type="SAM" id="Phobius"/>
    </source>
</evidence>
<feature type="compositionally biased region" description="Polar residues" evidence="3">
    <location>
        <begin position="526"/>
        <end position="537"/>
    </location>
</feature>
<dbReference type="EnsemblMetazoa" id="CLYHEMT001917.1">
    <property type="protein sequence ID" value="CLYHEMP001917.1"/>
    <property type="gene ID" value="CLYHEMG001917"/>
</dbReference>
<proteinExistence type="predicted"/>
<evidence type="ECO:0000256" key="3">
    <source>
        <dbReference type="SAM" id="MobiDB-lite"/>
    </source>
</evidence>
<dbReference type="InterPro" id="IPR035914">
    <property type="entry name" value="Sperma_CUB_dom_sf"/>
</dbReference>
<feature type="region of interest" description="Disordered" evidence="3">
    <location>
        <begin position="503"/>
        <end position="537"/>
    </location>
</feature>
<reference evidence="6" key="1">
    <citation type="submission" date="2021-01" db="UniProtKB">
        <authorList>
            <consortium name="EnsemblMetazoa"/>
        </authorList>
    </citation>
    <scope>IDENTIFICATION</scope>
</reference>
<keyword evidence="1" id="KW-1015">Disulfide bond</keyword>
<feature type="compositionally biased region" description="Pro residues" evidence="3">
    <location>
        <begin position="460"/>
        <end position="473"/>
    </location>
</feature>
<feature type="region of interest" description="Disordered" evidence="3">
    <location>
        <begin position="419"/>
        <end position="482"/>
    </location>
</feature>
<feature type="transmembrane region" description="Helical" evidence="4">
    <location>
        <begin position="328"/>
        <end position="348"/>
    </location>
</feature>
<feature type="compositionally biased region" description="Polar residues" evidence="3">
    <location>
        <begin position="379"/>
        <end position="407"/>
    </location>
</feature>
<dbReference type="InterPro" id="IPR000859">
    <property type="entry name" value="CUB_dom"/>
</dbReference>
<feature type="domain" description="CUB" evidence="5">
    <location>
        <begin position="33"/>
        <end position="157"/>
    </location>
</feature>
<keyword evidence="4" id="KW-1133">Transmembrane helix</keyword>
<keyword evidence="4" id="KW-0812">Transmembrane</keyword>
<comment type="caution">
    <text evidence="2">Lacks conserved residue(s) required for the propagation of feature annotation.</text>
</comment>
<dbReference type="Gene3D" id="2.60.120.290">
    <property type="entry name" value="Spermadhesin, CUB domain"/>
    <property type="match status" value="2"/>
</dbReference>
<evidence type="ECO:0000256" key="1">
    <source>
        <dbReference type="ARBA" id="ARBA00023157"/>
    </source>
</evidence>
<evidence type="ECO:0000256" key="2">
    <source>
        <dbReference type="PROSITE-ProRule" id="PRU00059"/>
    </source>
</evidence>
<dbReference type="Proteomes" id="UP000594262">
    <property type="component" value="Unplaced"/>
</dbReference>
<dbReference type="PROSITE" id="PS01180">
    <property type="entry name" value="CUB"/>
    <property type="match status" value="2"/>
</dbReference>
<keyword evidence="7" id="KW-1185">Reference proteome</keyword>
<dbReference type="SUPFAM" id="SSF49854">
    <property type="entry name" value="Spermadhesin, CUB domain"/>
    <property type="match status" value="2"/>
</dbReference>
<evidence type="ECO:0000313" key="7">
    <source>
        <dbReference type="Proteomes" id="UP000594262"/>
    </source>
</evidence>
<dbReference type="Pfam" id="PF00431">
    <property type="entry name" value="CUB"/>
    <property type="match status" value="1"/>
</dbReference>
<dbReference type="AlphaFoldDB" id="A0A7M5UJX0"/>
<organism evidence="6 7">
    <name type="scientific">Clytia hemisphaerica</name>
    <dbReference type="NCBI Taxonomy" id="252671"/>
    <lineage>
        <taxon>Eukaryota</taxon>
        <taxon>Metazoa</taxon>
        <taxon>Cnidaria</taxon>
        <taxon>Hydrozoa</taxon>
        <taxon>Hydroidolina</taxon>
        <taxon>Leptothecata</taxon>
        <taxon>Obeliida</taxon>
        <taxon>Clytiidae</taxon>
        <taxon>Clytia</taxon>
    </lineage>
</organism>